<proteinExistence type="predicted"/>
<name>A0AAP8QEF1_BRELA</name>
<organism evidence="1 2">
    <name type="scientific">Brevibacillus laterosporus</name>
    <name type="common">Bacillus laterosporus</name>
    <dbReference type="NCBI Taxonomy" id="1465"/>
    <lineage>
        <taxon>Bacteria</taxon>
        <taxon>Bacillati</taxon>
        <taxon>Bacillota</taxon>
        <taxon>Bacilli</taxon>
        <taxon>Bacillales</taxon>
        <taxon>Paenibacillaceae</taxon>
        <taxon>Brevibacillus</taxon>
    </lineage>
</organism>
<dbReference type="EMBL" id="PRKQ01000012">
    <property type="protein sequence ID" value="PPB02416.1"/>
    <property type="molecule type" value="Genomic_DNA"/>
</dbReference>
<evidence type="ECO:0000313" key="1">
    <source>
        <dbReference type="EMBL" id="PPB02416.1"/>
    </source>
</evidence>
<dbReference type="AlphaFoldDB" id="A0AAP8QEF1"/>
<dbReference type="Proteomes" id="UP000239759">
    <property type="component" value="Unassembled WGS sequence"/>
</dbReference>
<dbReference type="GeneID" id="61079200"/>
<comment type="caution">
    <text evidence="1">The sequence shown here is derived from an EMBL/GenBank/DDBJ whole genome shotgun (WGS) entry which is preliminary data.</text>
</comment>
<reference evidence="1 2" key="1">
    <citation type="submission" date="2018-02" db="EMBL/GenBank/DDBJ databases">
        <title>Comparative analysis of genomes of three Brevibacillus laterosporus strains producers of potent antimicrobials isolated from silage.</title>
        <authorList>
            <person name="Kojic M."/>
            <person name="Miljkovic M."/>
            <person name="Studholme D."/>
            <person name="Filipic B."/>
        </authorList>
    </citation>
    <scope>NUCLEOTIDE SEQUENCE [LARGE SCALE GENOMIC DNA]</scope>
    <source>
        <strain evidence="1 2">BGSP11</strain>
    </source>
</reference>
<dbReference type="RefSeq" id="WP_018674134.1">
    <property type="nucleotide sequence ID" value="NZ_JARMGA010000057.1"/>
</dbReference>
<accession>A0AAP8QEF1</accession>
<sequence>MKRNKIILFTILVVLVISNVYFYTKNYIEMAKIESSIDTNFTSNLADIAKSLKRDSDWNTRYILAISFSSKLQSLVEYTSYSKKSSLVGSYSYVLVNFFLNQQKLGIQLNTEDNKTLIACLEALSENPTDKEKIDQLLRVITK</sequence>
<gene>
    <name evidence="1" type="ORF">C4A77_11825</name>
</gene>
<evidence type="ECO:0000313" key="2">
    <source>
        <dbReference type="Proteomes" id="UP000239759"/>
    </source>
</evidence>
<protein>
    <submittedName>
        <fullName evidence="1">Uncharacterized protein</fullName>
    </submittedName>
</protein>